<dbReference type="EMBL" id="JBHTAP010000001">
    <property type="protein sequence ID" value="MFC7235185.1"/>
    <property type="molecule type" value="Genomic_DNA"/>
</dbReference>
<dbReference type="SUPFAM" id="SSF103473">
    <property type="entry name" value="MFS general substrate transporter"/>
    <property type="match status" value="2"/>
</dbReference>
<organism evidence="3 4">
    <name type="scientific">Halosegnis marinus</name>
    <dbReference type="NCBI Taxonomy" id="3034023"/>
    <lineage>
        <taxon>Archaea</taxon>
        <taxon>Methanobacteriati</taxon>
        <taxon>Methanobacteriota</taxon>
        <taxon>Stenosarchaea group</taxon>
        <taxon>Halobacteria</taxon>
        <taxon>Halobacteriales</taxon>
        <taxon>Natronomonadaceae</taxon>
        <taxon>Halosegnis</taxon>
    </lineage>
</organism>
<feature type="transmembrane region" description="Helical" evidence="1">
    <location>
        <begin position="163"/>
        <end position="181"/>
    </location>
</feature>
<keyword evidence="1" id="KW-0812">Transmembrane</keyword>
<accession>A0ABD5ZP85</accession>
<dbReference type="PANTHER" id="PTHR23518:SF2">
    <property type="entry name" value="MAJOR FACILITATOR SUPERFAMILY TRANSPORTER"/>
    <property type="match status" value="1"/>
</dbReference>
<feature type="transmembrane region" description="Helical" evidence="1">
    <location>
        <begin position="73"/>
        <end position="97"/>
    </location>
</feature>
<dbReference type="InterPro" id="IPR011701">
    <property type="entry name" value="MFS"/>
</dbReference>
<keyword evidence="1" id="KW-1133">Transmembrane helix</keyword>
<feature type="transmembrane region" description="Helical" evidence="1">
    <location>
        <begin position="12"/>
        <end position="35"/>
    </location>
</feature>
<feature type="domain" description="Major facilitator superfamily (MFS) profile" evidence="2">
    <location>
        <begin position="7"/>
        <end position="429"/>
    </location>
</feature>
<sequence>MNGDRLQFLSLYFVRFSGGFGLAALVTLLPTYISLYDPSGLVIGLYTSAFTLASTVAIVPFAWGGDAGDKRRVLAVAVALALVSYVGFAFVTGSWGFVAARSVQGFAATGASLMSLSLVGELAPTGERANHIGKANAARLASGIVGSLSVGAIYEIYGFRAVYGLLVALLALALVALVAFVRPDPVRIEGFPFSSLSVNERLRTLSTFRGQYAVAVTLVRTWVPIYAGVEAAQGGLAYGSFAVAVVITAEKAANMAFQPYTGRLSDRFGRAAFVAAGGAGYGLVALAVPFAPGIGTALGLPPGVPGAAALADTALVRVVGVSEAVAGLATLTPAFLPLVGANALLGATDAFREPASMALFADEGENTEGGGVASSFGIREFVWRPGSVAAPFLGGWLMTEVGMAWVFYAGGAAALSAVVVFLAVLAAQHGPAALRTW</sequence>
<evidence type="ECO:0000256" key="1">
    <source>
        <dbReference type="SAM" id="Phobius"/>
    </source>
</evidence>
<feature type="transmembrane region" description="Helical" evidence="1">
    <location>
        <begin position="271"/>
        <end position="291"/>
    </location>
</feature>
<evidence type="ECO:0000313" key="4">
    <source>
        <dbReference type="Proteomes" id="UP001596398"/>
    </source>
</evidence>
<evidence type="ECO:0000259" key="2">
    <source>
        <dbReference type="PROSITE" id="PS50850"/>
    </source>
</evidence>
<name>A0ABD5ZP85_9EURY</name>
<gene>
    <name evidence="3" type="ORF">ACFQJ4_07635</name>
</gene>
<dbReference type="Proteomes" id="UP001596398">
    <property type="component" value="Unassembled WGS sequence"/>
</dbReference>
<dbReference type="InterPro" id="IPR020846">
    <property type="entry name" value="MFS_dom"/>
</dbReference>
<evidence type="ECO:0000313" key="3">
    <source>
        <dbReference type="EMBL" id="MFC7235185.1"/>
    </source>
</evidence>
<keyword evidence="4" id="KW-1185">Reference proteome</keyword>
<dbReference type="PROSITE" id="PS50850">
    <property type="entry name" value="MFS"/>
    <property type="match status" value="1"/>
</dbReference>
<feature type="transmembrane region" description="Helical" evidence="1">
    <location>
        <begin position="136"/>
        <end position="157"/>
    </location>
</feature>
<proteinExistence type="predicted"/>
<dbReference type="InterPro" id="IPR036259">
    <property type="entry name" value="MFS_trans_sf"/>
</dbReference>
<dbReference type="Pfam" id="PF07690">
    <property type="entry name" value="MFS_1"/>
    <property type="match status" value="1"/>
</dbReference>
<feature type="transmembrane region" description="Helical" evidence="1">
    <location>
        <begin position="41"/>
        <end position="61"/>
    </location>
</feature>
<dbReference type="RefSeq" id="WP_276233319.1">
    <property type="nucleotide sequence ID" value="NZ_CP119802.1"/>
</dbReference>
<dbReference type="PANTHER" id="PTHR23518">
    <property type="entry name" value="C-METHYLTRANSFERASE"/>
    <property type="match status" value="1"/>
</dbReference>
<dbReference type="Gene3D" id="1.20.1250.20">
    <property type="entry name" value="MFS general substrate transporter like domains"/>
    <property type="match status" value="2"/>
</dbReference>
<feature type="transmembrane region" description="Helical" evidence="1">
    <location>
        <begin position="405"/>
        <end position="427"/>
    </location>
</feature>
<dbReference type="GeneID" id="79266870"/>
<keyword evidence="1" id="KW-0472">Membrane</keyword>
<reference evidence="3 4" key="1">
    <citation type="journal article" date="2019" name="Int. J. Syst. Evol. Microbiol.">
        <title>The Global Catalogue of Microorganisms (GCM) 10K type strain sequencing project: providing services to taxonomists for standard genome sequencing and annotation.</title>
        <authorList>
            <consortium name="The Broad Institute Genomics Platform"/>
            <consortium name="The Broad Institute Genome Sequencing Center for Infectious Disease"/>
            <person name="Wu L."/>
            <person name="Ma J."/>
        </authorList>
    </citation>
    <scope>NUCLEOTIDE SEQUENCE [LARGE SCALE GENOMIC DNA]</scope>
    <source>
        <strain evidence="3 4">DT85</strain>
    </source>
</reference>
<comment type="caution">
    <text evidence="3">The sequence shown here is derived from an EMBL/GenBank/DDBJ whole genome shotgun (WGS) entry which is preliminary data.</text>
</comment>
<protein>
    <submittedName>
        <fullName evidence="3">MFS transporter</fullName>
    </submittedName>
</protein>
<dbReference type="AlphaFoldDB" id="A0ABD5ZP85"/>